<reference evidence="3" key="1">
    <citation type="submission" date="2021-08" db="EMBL/GenBank/DDBJ databases">
        <title>WGS assembly of Ceratopteris richardii.</title>
        <authorList>
            <person name="Marchant D.B."/>
            <person name="Chen G."/>
            <person name="Jenkins J."/>
            <person name="Shu S."/>
            <person name="Leebens-Mack J."/>
            <person name="Grimwood J."/>
            <person name="Schmutz J."/>
            <person name="Soltis P."/>
            <person name="Soltis D."/>
            <person name="Chen Z.-H."/>
        </authorList>
    </citation>
    <scope>NUCLEOTIDE SEQUENCE</scope>
    <source>
        <strain evidence="3">Whitten #5841</strain>
        <tissue evidence="3">Leaf</tissue>
    </source>
</reference>
<gene>
    <name evidence="3" type="ORF">KP509_22G002300</name>
</gene>
<feature type="compositionally biased region" description="Basic and acidic residues" evidence="2">
    <location>
        <begin position="135"/>
        <end position="144"/>
    </location>
</feature>
<dbReference type="EMBL" id="CM035427">
    <property type="protein sequence ID" value="KAH7306227.1"/>
    <property type="molecule type" value="Genomic_DNA"/>
</dbReference>
<keyword evidence="4" id="KW-1185">Reference proteome</keyword>
<accession>A0A8T2S455</accession>
<name>A0A8T2S455_CERRI</name>
<feature type="region of interest" description="Disordered" evidence="2">
    <location>
        <begin position="133"/>
        <end position="177"/>
    </location>
</feature>
<feature type="coiled-coil region" evidence="1">
    <location>
        <begin position="620"/>
        <end position="661"/>
    </location>
</feature>
<dbReference type="InterPro" id="IPR040348">
    <property type="entry name" value="POLAR-like"/>
</dbReference>
<feature type="region of interest" description="Disordered" evidence="2">
    <location>
        <begin position="760"/>
        <end position="794"/>
    </location>
</feature>
<dbReference type="Proteomes" id="UP000825935">
    <property type="component" value="Chromosome 22"/>
</dbReference>
<keyword evidence="1" id="KW-0175">Coiled coil</keyword>
<protein>
    <submittedName>
        <fullName evidence="3">Uncharacterized protein</fullName>
    </submittedName>
</protein>
<feature type="region of interest" description="Disordered" evidence="2">
    <location>
        <begin position="67"/>
        <end position="98"/>
    </location>
</feature>
<feature type="region of interest" description="Disordered" evidence="2">
    <location>
        <begin position="193"/>
        <end position="215"/>
    </location>
</feature>
<evidence type="ECO:0000256" key="2">
    <source>
        <dbReference type="SAM" id="MobiDB-lite"/>
    </source>
</evidence>
<feature type="region of interest" description="Disordered" evidence="2">
    <location>
        <begin position="675"/>
        <end position="699"/>
    </location>
</feature>
<evidence type="ECO:0000313" key="3">
    <source>
        <dbReference type="EMBL" id="KAH7306227.1"/>
    </source>
</evidence>
<feature type="region of interest" description="Disordered" evidence="2">
    <location>
        <begin position="831"/>
        <end position="873"/>
    </location>
</feature>
<dbReference type="AlphaFoldDB" id="A0A8T2S455"/>
<feature type="compositionally biased region" description="Basic residues" evidence="2">
    <location>
        <begin position="831"/>
        <end position="840"/>
    </location>
</feature>
<feature type="region of interest" description="Disordered" evidence="2">
    <location>
        <begin position="25"/>
        <end position="52"/>
    </location>
</feature>
<dbReference type="PANTHER" id="PTHR33476:SF22">
    <property type="entry name" value="PROTEIN POLAR LOCALIZATION DURING ASYMMETRIC DIVISION AND REDISTRIBUTION"/>
    <property type="match status" value="1"/>
</dbReference>
<dbReference type="PANTHER" id="PTHR33476">
    <property type="entry name" value="EMB|CAB62613.1"/>
    <property type="match status" value="1"/>
</dbReference>
<feature type="region of interest" description="Disordered" evidence="2">
    <location>
        <begin position="271"/>
        <end position="298"/>
    </location>
</feature>
<proteinExistence type="predicted"/>
<comment type="caution">
    <text evidence="3">The sequence shown here is derived from an EMBL/GenBank/DDBJ whole genome shotgun (WGS) entry which is preliminary data.</text>
</comment>
<feature type="compositionally biased region" description="Basic and acidic residues" evidence="2">
    <location>
        <begin position="765"/>
        <end position="792"/>
    </location>
</feature>
<feature type="coiled-coil region" evidence="1">
    <location>
        <begin position="445"/>
        <end position="482"/>
    </location>
</feature>
<feature type="compositionally biased region" description="Polar residues" evidence="2">
    <location>
        <begin position="71"/>
        <end position="87"/>
    </location>
</feature>
<feature type="compositionally biased region" description="Basic residues" evidence="2">
    <location>
        <begin position="283"/>
        <end position="298"/>
    </location>
</feature>
<dbReference type="OMA" id="WDVSEGV"/>
<evidence type="ECO:0000313" key="4">
    <source>
        <dbReference type="Proteomes" id="UP000825935"/>
    </source>
</evidence>
<organism evidence="3 4">
    <name type="scientific">Ceratopteris richardii</name>
    <name type="common">Triangle waterfern</name>
    <dbReference type="NCBI Taxonomy" id="49495"/>
    <lineage>
        <taxon>Eukaryota</taxon>
        <taxon>Viridiplantae</taxon>
        <taxon>Streptophyta</taxon>
        <taxon>Embryophyta</taxon>
        <taxon>Tracheophyta</taxon>
        <taxon>Polypodiopsida</taxon>
        <taxon>Polypodiidae</taxon>
        <taxon>Polypodiales</taxon>
        <taxon>Pteridineae</taxon>
        <taxon>Pteridaceae</taxon>
        <taxon>Parkerioideae</taxon>
        <taxon>Ceratopteris</taxon>
    </lineage>
</organism>
<sequence length="994" mass="109749">MEVWILLAAAGSGYLARRWQNAQKPKGSSADEAEDEAGAGPSHSMPSSRGRYRHFSCSERRQSGKLIHTKGSPSWTRPKTSVNTSEHNAGVKVGGDDIKNTDGEHHKCSDRSACTICLDSGELDPVETSCARLDMQSKDDDKETSSITTGGNDSSSQMHSGISLPQSQTEEGHGVDGDTQEYHEVRSFGDPLYLMRSGSGKRSNDSFDGTTVKGSQLCQDGYAGKRMKDAVVITKDTNQSEASALGAWMPGYWDVSEGVFVLDTESLLIHQGDRSRGSSNSSRKSRTPNKYGRSKGIRKRILAGQKPMSSLESCLSAQLDDDNSRRHNGSVRHSHRQVLKDSCSFASEGKAGPSKTEFAIGLPSISRIPSRKFSSKSRTPNISECDQNVNEEPFNPFACQRYKSTDGVKWESRKGKLGSSTKGLLFNFGVGVGMMFTVMSNMREVRRLTLLLKEAESLIKDLEDELERKDEEESSLQSIDARSEKKQNFISSTLRKVRSATESLCSMRMALANEPAISSERLFSKDMSKLEAELEAELERMELNLGDGDFKLRNKSTERNEMDGEVGSLVHGDLTVHGLPHELEVDSEGNSSSSSHDDNHVHNYAVSPRALAKRLHEVLEAQQERRISQLEMELSALNRKLKAKEDEIKTLQTSSQELLAAGEVQGFSIMDYKEKQFSPSRSQKGNTRSSDIEEDTPKLKYLKSPNVSPVLQYTSSNVSSDVSVFRKGIEDKSAAFITLGGEALAAYKEACDEFSKLNTGLDQPHISEKRKSEKYGKERLAKESKPEAKHYGSSDGLEQVDLISLAEDFYGGEAEFPEGLPLYKILHRGRRGSRRKPRVRGHPEPEQSFSYSRGVDSSDDATNDTSGSTPCSIKFIDMKTVGSSGNEGKQSGDEQCKPSLSSCNFWSPEISIRAGVNTPDQEGLERISGKVSPSSQDVFNLPYDSDLYSDLDEHLGQLLIKRIVKKTREGSPIVQDAQNILEHLERNYPTHNGE</sequence>
<feature type="compositionally biased region" description="Polar residues" evidence="2">
    <location>
        <begin position="206"/>
        <end position="215"/>
    </location>
</feature>
<feature type="region of interest" description="Disordered" evidence="2">
    <location>
        <begin position="313"/>
        <end position="334"/>
    </location>
</feature>
<feature type="compositionally biased region" description="Polar residues" evidence="2">
    <location>
        <begin position="677"/>
        <end position="689"/>
    </location>
</feature>
<dbReference type="GO" id="GO:0008356">
    <property type="term" value="P:asymmetric cell division"/>
    <property type="evidence" value="ECO:0007669"/>
    <property type="project" value="InterPro"/>
</dbReference>
<evidence type="ECO:0000256" key="1">
    <source>
        <dbReference type="SAM" id="Coils"/>
    </source>
</evidence>
<dbReference type="OrthoDB" id="1916242at2759"/>
<feature type="compositionally biased region" description="Polar residues" evidence="2">
    <location>
        <begin position="145"/>
        <end position="169"/>
    </location>
</feature>